<organism evidence="6 7">
    <name type="scientific">Ideonella azotifigens</name>
    <dbReference type="NCBI Taxonomy" id="513160"/>
    <lineage>
        <taxon>Bacteria</taxon>
        <taxon>Pseudomonadati</taxon>
        <taxon>Pseudomonadota</taxon>
        <taxon>Betaproteobacteria</taxon>
        <taxon>Burkholderiales</taxon>
        <taxon>Sphaerotilaceae</taxon>
        <taxon>Ideonella</taxon>
    </lineage>
</organism>
<keyword evidence="3 5" id="KW-1133">Transmembrane helix</keyword>
<name>A0ABN1JMU6_9BURK</name>
<dbReference type="RefSeq" id="WP_231010471.1">
    <property type="nucleotide sequence ID" value="NZ_BAAAEW010000004.1"/>
</dbReference>
<sequence>MELSWALGAIVGLILALTGAGGGVLAVPLLVFGLHMSVQQAAPVALLAVGASAGLGAVLGLRDGIVRYRAASLIGGLAMLTAPLGVALAQHLPARPLTGLFAMVLGWTAWRMWQQSRPAAAGSAASPAAPRQLPPCVVDAADGRLRWTAPCAWVLATTGAASGLLTGLLGVGGGFVIVPSLTHWTDLDARSIAATSLAVIALATLSGLLAATGHGHLDGDLALSFGAAAVVALLIGRVVAKRLPAAMLKRVFAVVSALVAVMMLARALNPMAA</sequence>
<comment type="caution">
    <text evidence="6">The sequence shown here is derived from an EMBL/GenBank/DDBJ whole genome shotgun (WGS) entry which is preliminary data.</text>
</comment>
<dbReference type="PANTHER" id="PTHR43701">
    <property type="entry name" value="MEMBRANE TRANSPORTER PROTEIN MJ0441-RELATED"/>
    <property type="match status" value="1"/>
</dbReference>
<comment type="similarity">
    <text evidence="5">Belongs to the 4-toluene sulfonate uptake permease (TSUP) (TC 2.A.102) family.</text>
</comment>
<keyword evidence="2 5" id="KW-0812">Transmembrane</keyword>
<proteinExistence type="inferred from homology"/>
<evidence type="ECO:0000256" key="4">
    <source>
        <dbReference type="ARBA" id="ARBA00023136"/>
    </source>
</evidence>
<feature type="transmembrane region" description="Helical" evidence="5">
    <location>
        <begin position="42"/>
        <end position="61"/>
    </location>
</feature>
<dbReference type="EMBL" id="BAAAEW010000004">
    <property type="protein sequence ID" value="GAA0743079.1"/>
    <property type="molecule type" value="Genomic_DNA"/>
</dbReference>
<protein>
    <recommendedName>
        <fullName evidence="5">Probable membrane transporter protein</fullName>
    </recommendedName>
</protein>
<dbReference type="InterPro" id="IPR002781">
    <property type="entry name" value="TM_pro_TauE-like"/>
</dbReference>
<keyword evidence="4 5" id="KW-0472">Membrane</keyword>
<evidence type="ECO:0000256" key="2">
    <source>
        <dbReference type="ARBA" id="ARBA00022692"/>
    </source>
</evidence>
<feature type="transmembrane region" description="Helical" evidence="5">
    <location>
        <begin position="190"/>
        <end position="209"/>
    </location>
</feature>
<evidence type="ECO:0000313" key="7">
    <source>
        <dbReference type="Proteomes" id="UP001500279"/>
    </source>
</evidence>
<feature type="transmembrane region" description="Helical" evidence="5">
    <location>
        <begin position="152"/>
        <end position="178"/>
    </location>
</feature>
<comment type="subcellular location">
    <subcellularLocation>
        <location evidence="5">Cell membrane</location>
        <topology evidence="5">Multi-pass membrane protein</topology>
    </subcellularLocation>
    <subcellularLocation>
        <location evidence="1">Membrane</location>
        <topology evidence="1">Multi-pass membrane protein</topology>
    </subcellularLocation>
</comment>
<dbReference type="Pfam" id="PF01925">
    <property type="entry name" value="TauE"/>
    <property type="match status" value="1"/>
</dbReference>
<gene>
    <name evidence="6" type="ORF">GCM10009107_07270</name>
</gene>
<feature type="transmembrane region" description="Helical" evidence="5">
    <location>
        <begin position="73"/>
        <end position="92"/>
    </location>
</feature>
<evidence type="ECO:0000313" key="6">
    <source>
        <dbReference type="EMBL" id="GAA0743079.1"/>
    </source>
</evidence>
<feature type="transmembrane region" description="Helical" evidence="5">
    <location>
        <begin position="221"/>
        <end position="239"/>
    </location>
</feature>
<dbReference type="Proteomes" id="UP001500279">
    <property type="component" value="Unassembled WGS sequence"/>
</dbReference>
<evidence type="ECO:0000256" key="3">
    <source>
        <dbReference type="ARBA" id="ARBA00022989"/>
    </source>
</evidence>
<dbReference type="PANTHER" id="PTHR43701:SF2">
    <property type="entry name" value="MEMBRANE TRANSPORTER PROTEIN YJNA-RELATED"/>
    <property type="match status" value="1"/>
</dbReference>
<dbReference type="InterPro" id="IPR051598">
    <property type="entry name" value="TSUP/Inactive_protease-like"/>
</dbReference>
<keyword evidence="5" id="KW-1003">Cell membrane</keyword>
<keyword evidence="7" id="KW-1185">Reference proteome</keyword>
<evidence type="ECO:0000256" key="5">
    <source>
        <dbReference type="RuleBase" id="RU363041"/>
    </source>
</evidence>
<evidence type="ECO:0000256" key="1">
    <source>
        <dbReference type="ARBA" id="ARBA00004141"/>
    </source>
</evidence>
<accession>A0ABN1JMU6</accession>
<feature type="transmembrane region" description="Helical" evidence="5">
    <location>
        <begin position="251"/>
        <end position="268"/>
    </location>
</feature>
<reference evidence="6 7" key="1">
    <citation type="journal article" date="2019" name="Int. J. Syst. Evol. Microbiol.">
        <title>The Global Catalogue of Microorganisms (GCM) 10K type strain sequencing project: providing services to taxonomists for standard genome sequencing and annotation.</title>
        <authorList>
            <consortium name="The Broad Institute Genomics Platform"/>
            <consortium name="The Broad Institute Genome Sequencing Center for Infectious Disease"/>
            <person name="Wu L."/>
            <person name="Ma J."/>
        </authorList>
    </citation>
    <scope>NUCLEOTIDE SEQUENCE [LARGE SCALE GENOMIC DNA]</scope>
    <source>
        <strain evidence="6 7">JCM 15503</strain>
    </source>
</reference>